<accession>A0ABY7KM13</accession>
<evidence type="ECO:0000313" key="3">
    <source>
        <dbReference type="Proteomes" id="UP001164439"/>
    </source>
</evidence>
<keyword evidence="3" id="KW-1185">Reference proteome</keyword>
<dbReference type="Proteomes" id="UP001164439">
    <property type="component" value="Chromosome"/>
</dbReference>
<dbReference type="InterPro" id="IPR036388">
    <property type="entry name" value="WH-like_DNA-bd_sf"/>
</dbReference>
<sequence>MESSGADRRCGWVPEPGVCLLAATVVALELVGRHLGLAALDGAGRPYALNASASGLLPAVRGHPLLGTGDFSTRDVEVRQLPPAAPGLPVLLLLRDLARPRTRARLFGVTEQELRTLRHLDGGCTATEAARRMGLSPATVRGYIASLHRKLDAGHTAALLRRGRDLGMLGD</sequence>
<dbReference type="InterPro" id="IPR016032">
    <property type="entry name" value="Sig_transdc_resp-reg_C-effctor"/>
</dbReference>
<evidence type="ECO:0000259" key="1">
    <source>
        <dbReference type="SMART" id="SM00421"/>
    </source>
</evidence>
<protein>
    <submittedName>
        <fullName evidence="2">Helix-turn-helix transcriptional regulator</fullName>
    </submittedName>
</protein>
<dbReference type="RefSeq" id="WP_269661285.1">
    <property type="nucleotide sequence ID" value="NZ_CP114413.1"/>
</dbReference>
<dbReference type="EMBL" id="CP114413">
    <property type="protein sequence ID" value="WAZ23741.1"/>
    <property type="molecule type" value="Genomic_DNA"/>
</dbReference>
<organism evidence="2 3">
    <name type="scientific">Streptomyces cinnabarinus</name>
    <dbReference type="NCBI Taxonomy" id="67287"/>
    <lineage>
        <taxon>Bacteria</taxon>
        <taxon>Bacillati</taxon>
        <taxon>Actinomycetota</taxon>
        <taxon>Actinomycetes</taxon>
        <taxon>Kitasatosporales</taxon>
        <taxon>Streptomycetaceae</taxon>
        <taxon>Streptomyces</taxon>
    </lineage>
</organism>
<reference evidence="2" key="1">
    <citation type="submission" date="2022-12" db="EMBL/GenBank/DDBJ databases">
        <authorList>
            <person name="Ruckert C."/>
            <person name="Busche T."/>
            <person name="Kalinowski J."/>
            <person name="Wittmann C."/>
        </authorList>
    </citation>
    <scope>NUCLEOTIDE SEQUENCE</scope>
    <source>
        <strain evidence="2">DSM 40467</strain>
    </source>
</reference>
<gene>
    <name evidence="2" type="ORF">STRCI_005105</name>
</gene>
<dbReference type="SUPFAM" id="SSF46894">
    <property type="entry name" value="C-terminal effector domain of the bipartite response regulators"/>
    <property type="match status" value="1"/>
</dbReference>
<proteinExistence type="predicted"/>
<feature type="domain" description="HTH luxR-type" evidence="1">
    <location>
        <begin position="106"/>
        <end position="163"/>
    </location>
</feature>
<dbReference type="InterPro" id="IPR000792">
    <property type="entry name" value="Tscrpt_reg_LuxR_C"/>
</dbReference>
<dbReference type="Pfam" id="PF00196">
    <property type="entry name" value="GerE"/>
    <property type="match status" value="1"/>
</dbReference>
<name>A0ABY7KM13_9ACTN</name>
<evidence type="ECO:0000313" key="2">
    <source>
        <dbReference type="EMBL" id="WAZ23741.1"/>
    </source>
</evidence>
<dbReference type="SMART" id="SM00421">
    <property type="entry name" value="HTH_LUXR"/>
    <property type="match status" value="1"/>
</dbReference>
<dbReference type="Gene3D" id="1.10.10.10">
    <property type="entry name" value="Winged helix-like DNA-binding domain superfamily/Winged helix DNA-binding domain"/>
    <property type="match status" value="1"/>
</dbReference>